<name>W7X770_TETTS</name>
<accession>W7X770</accession>
<dbReference type="AlphaFoldDB" id="W7X770"/>
<reference evidence="2" key="1">
    <citation type="journal article" date="2006" name="PLoS Biol.">
        <title>Macronuclear genome sequence of the ciliate Tetrahymena thermophila, a model eukaryote.</title>
        <authorList>
            <person name="Eisen J.A."/>
            <person name="Coyne R.S."/>
            <person name="Wu M."/>
            <person name="Wu D."/>
            <person name="Thiagarajan M."/>
            <person name="Wortman J.R."/>
            <person name="Badger J.H."/>
            <person name="Ren Q."/>
            <person name="Amedeo P."/>
            <person name="Jones K.M."/>
            <person name="Tallon L.J."/>
            <person name="Delcher A.L."/>
            <person name="Salzberg S.L."/>
            <person name="Silva J.C."/>
            <person name="Haas B.J."/>
            <person name="Majoros W.H."/>
            <person name="Farzad M."/>
            <person name="Carlton J.M."/>
            <person name="Smith R.K. Jr."/>
            <person name="Garg J."/>
            <person name="Pearlman R.E."/>
            <person name="Karrer K.M."/>
            <person name="Sun L."/>
            <person name="Manning G."/>
            <person name="Elde N.C."/>
            <person name="Turkewitz A.P."/>
            <person name="Asai D.J."/>
            <person name="Wilkes D.E."/>
            <person name="Wang Y."/>
            <person name="Cai H."/>
            <person name="Collins K."/>
            <person name="Stewart B.A."/>
            <person name="Lee S.R."/>
            <person name="Wilamowska K."/>
            <person name="Weinberg Z."/>
            <person name="Ruzzo W.L."/>
            <person name="Wloga D."/>
            <person name="Gaertig J."/>
            <person name="Frankel J."/>
            <person name="Tsao C.-C."/>
            <person name="Gorovsky M.A."/>
            <person name="Keeling P.J."/>
            <person name="Waller R.F."/>
            <person name="Patron N.J."/>
            <person name="Cherry J.M."/>
            <person name="Stover N.A."/>
            <person name="Krieger C.J."/>
            <person name="del Toro C."/>
            <person name="Ryder H.F."/>
            <person name="Williamson S.C."/>
            <person name="Barbeau R.A."/>
            <person name="Hamilton E.P."/>
            <person name="Orias E."/>
        </authorList>
    </citation>
    <scope>NUCLEOTIDE SEQUENCE [LARGE SCALE GENOMIC DNA]</scope>
    <source>
        <strain evidence="2">SB210</strain>
    </source>
</reference>
<gene>
    <name evidence="1" type="ORF">TTHERM_000412019</name>
</gene>
<organism evidence="1 2">
    <name type="scientific">Tetrahymena thermophila (strain SB210)</name>
    <dbReference type="NCBI Taxonomy" id="312017"/>
    <lineage>
        <taxon>Eukaryota</taxon>
        <taxon>Sar</taxon>
        <taxon>Alveolata</taxon>
        <taxon>Ciliophora</taxon>
        <taxon>Intramacronucleata</taxon>
        <taxon>Oligohymenophorea</taxon>
        <taxon>Hymenostomatida</taxon>
        <taxon>Tetrahymenina</taxon>
        <taxon>Tetrahymenidae</taxon>
        <taxon>Tetrahymena</taxon>
    </lineage>
</organism>
<dbReference type="KEGG" id="tet:TTHERM_000412019"/>
<dbReference type="RefSeq" id="XP_012654283.1">
    <property type="nucleotide sequence ID" value="XM_012798829.1"/>
</dbReference>
<dbReference type="InParanoid" id="W7X770"/>
<dbReference type="GeneID" id="24438815"/>
<evidence type="ECO:0000313" key="1">
    <source>
        <dbReference type="EMBL" id="EWS73207.1"/>
    </source>
</evidence>
<evidence type="ECO:0000313" key="2">
    <source>
        <dbReference type="Proteomes" id="UP000009168"/>
    </source>
</evidence>
<keyword evidence="2" id="KW-1185">Reference proteome</keyword>
<proteinExistence type="predicted"/>
<sequence>MTLETFEDKAKDLLQKSSSQRPNNMFQIQIHQKKHDYGGDNIKPSKQQIIQIPSQHLYINDLMTDLTPYNISYLIQQKADIDKNFCPEQLDDYKYKITQSKTVVDFDYDEETDELIEVEVQQKSEYYLYILKISNLENMYTVKFQNITKQYDIEFQNNKNDFQEYLKKF</sequence>
<dbReference type="EMBL" id="GG662612">
    <property type="protein sequence ID" value="EWS73207.1"/>
    <property type="molecule type" value="Genomic_DNA"/>
</dbReference>
<protein>
    <submittedName>
        <fullName evidence="1">Uncharacterized protein</fullName>
    </submittedName>
</protein>
<dbReference type="Proteomes" id="UP000009168">
    <property type="component" value="Unassembled WGS sequence"/>
</dbReference>